<dbReference type="eggNOG" id="ENOG5030BN2">
    <property type="taxonomic scope" value="Bacteria"/>
</dbReference>
<evidence type="ECO:0000256" key="1">
    <source>
        <dbReference type="SAM" id="MobiDB-lite"/>
    </source>
</evidence>
<comment type="caution">
    <text evidence="2">The sequence shown here is derived from an EMBL/GenBank/DDBJ whole genome shotgun (WGS) entry which is preliminary data.</text>
</comment>
<sequence length="99" mass="10852">MKEELMKQVNPESAIAMEKVDRYLSLAELYKKLQEVAMKQPMIVIKNGKQEYTKTNPALTDINRINGALIALGRDMGLTSPPSPGVDKGKAGYNAGDLT</sequence>
<dbReference type="Proteomes" id="UP000050949">
    <property type="component" value="Unassembled WGS sequence"/>
</dbReference>
<evidence type="ECO:0008006" key="4">
    <source>
        <dbReference type="Google" id="ProtNLM"/>
    </source>
</evidence>
<reference evidence="2 3" key="1">
    <citation type="journal article" date="2015" name="Genome Announc.">
        <title>Expanding the biotechnology potential of lactobacilli through comparative genomics of 213 strains and associated genera.</title>
        <authorList>
            <person name="Sun Z."/>
            <person name="Harris H.M."/>
            <person name="McCann A."/>
            <person name="Guo C."/>
            <person name="Argimon S."/>
            <person name="Zhang W."/>
            <person name="Yang X."/>
            <person name="Jeffery I.B."/>
            <person name="Cooney J.C."/>
            <person name="Kagawa T.F."/>
            <person name="Liu W."/>
            <person name="Song Y."/>
            <person name="Salvetti E."/>
            <person name="Wrobel A."/>
            <person name="Rasinkangas P."/>
            <person name="Parkhill J."/>
            <person name="Rea M.C."/>
            <person name="O'Sullivan O."/>
            <person name="Ritari J."/>
            <person name="Douillard F.P."/>
            <person name="Paul Ross R."/>
            <person name="Yang R."/>
            <person name="Briner A.E."/>
            <person name="Felis G.E."/>
            <person name="de Vos W.M."/>
            <person name="Barrangou R."/>
            <person name="Klaenhammer T.R."/>
            <person name="Caufield P.W."/>
            <person name="Cui Y."/>
            <person name="Zhang H."/>
            <person name="O'Toole P.W."/>
        </authorList>
    </citation>
    <scope>NUCLEOTIDE SEQUENCE [LARGE SCALE GENOMIC DNA]</scope>
    <source>
        <strain evidence="2 3">DSM 16991</strain>
    </source>
</reference>
<dbReference type="PATRIC" id="fig|1122147.4.peg.1037"/>
<gene>
    <name evidence="2" type="ORF">FC91_GL001002</name>
</gene>
<evidence type="ECO:0000313" key="3">
    <source>
        <dbReference type="Proteomes" id="UP000050949"/>
    </source>
</evidence>
<organism evidence="2 3">
    <name type="scientific">Schleiferilactobacillus harbinensis DSM 16991</name>
    <dbReference type="NCBI Taxonomy" id="1122147"/>
    <lineage>
        <taxon>Bacteria</taxon>
        <taxon>Bacillati</taxon>
        <taxon>Bacillota</taxon>
        <taxon>Bacilli</taxon>
        <taxon>Lactobacillales</taxon>
        <taxon>Lactobacillaceae</taxon>
        <taxon>Schleiferilactobacillus</taxon>
    </lineage>
</organism>
<accession>A0A0R1XMW2</accession>
<dbReference type="EMBL" id="AZFW01000017">
    <property type="protein sequence ID" value="KRM29179.1"/>
    <property type="molecule type" value="Genomic_DNA"/>
</dbReference>
<name>A0A0R1XMW2_9LACO</name>
<evidence type="ECO:0000313" key="2">
    <source>
        <dbReference type="EMBL" id="KRM29179.1"/>
    </source>
</evidence>
<protein>
    <recommendedName>
        <fullName evidence="4">P27 family phage terminase small subunit</fullName>
    </recommendedName>
</protein>
<feature type="region of interest" description="Disordered" evidence="1">
    <location>
        <begin position="76"/>
        <end position="99"/>
    </location>
</feature>
<dbReference type="AlphaFoldDB" id="A0A0R1XMW2"/>
<proteinExistence type="predicted"/>